<keyword evidence="1" id="KW-1133">Transmembrane helix</keyword>
<accession>A0A0A0YQS8</accession>
<keyword evidence="1" id="KW-0812">Transmembrane</keyword>
<dbReference type="KEGG" id="vg:24721700"/>
<dbReference type="EMBL" id="KM236240">
    <property type="protein sequence ID" value="AIX12072.1"/>
    <property type="molecule type" value="Genomic_DNA"/>
</dbReference>
<reference evidence="2 3" key="1">
    <citation type="journal article" date="2015" name="Genome Announc.">
        <title>Complete Genome Sequence of Citrobacter freundii Myophage Moon.</title>
        <authorList>
            <person name="Edwards G.B."/>
            <person name="Luna A.J."/>
            <person name="Hernandez A.C."/>
            <person name="Kuty Everett G.F."/>
        </authorList>
    </citation>
    <scope>NUCLEOTIDE SEQUENCE [LARGE SCALE GENOMIC DNA]</scope>
</reference>
<proteinExistence type="predicted"/>
<name>A0A0A0YQS8_9CAUD</name>
<keyword evidence="1" id="KW-0472">Membrane</keyword>
<gene>
    <name evidence="2" type="ORF">CPT_Moon101</name>
</gene>
<evidence type="ECO:0000313" key="2">
    <source>
        <dbReference type="EMBL" id="AIX12072.1"/>
    </source>
</evidence>
<dbReference type="Proteomes" id="UP000030323">
    <property type="component" value="Segment"/>
</dbReference>
<organism evidence="2 3">
    <name type="scientific">Citrobacter phage Moon</name>
    <dbReference type="NCBI Taxonomy" id="1540095"/>
    <lineage>
        <taxon>Viruses</taxon>
        <taxon>Duplodnaviria</taxon>
        <taxon>Heunggongvirae</taxon>
        <taxon>Uroviricota</taxon>
        <taxon>Caudoviricetes</taxon>
        <taxon>Pantevenvirales</taxon>
        <taxon>Straboviridae</taxon>
        <taxon>Tevenvirinae</taxon>
        <taxon>Moonvirus</taxon>
        <taxon>Moonvirus moon</taxon>
    </lineage>
</organism>
<dbReference type="GeneID" id="24721700"/>
<protein>
    <submittedName>
        <fullName evidence="2">Uncharacterized protein</fullName>
    </submittedName>
</protein>
<dbReference type="RefSeq" id="YP_009146534.1">
    <property type="nucleotide sequence ID" value="NC_027331.1"/>
</dbReference>
<keyword evidence="3" id="KW-1185">Reference proteome</keyword>
<sequence length="78" mass="9168">MIWWYIVPVIIAVIYLIAGWYIVNALVKRGTIETPQGYIFILLLWLPVAVVSIIWRTLAWLLMWPKRFAEAQINKHSS</sequence>
<evidence type="ECO:0000256" key="1">
    <source>
        <dbReference type="SAM" id="Phobius"/>
    </source>
</evidence>
<feature type="transmembrane region" description="Helical" evidence="1">
    <location>
        <begin position="6"/>
        <end position="27"/>
    </location>
</feature>
<feature type="transmembrane region" description="Helical" evidence="1">
    <location>
        <begin position="39"/>
        <end position="58"/>
    </location>
</feature>
<evidence type="ECO:0000313" key="3">
    <source>
        <dbReference type="Proteomes" id="UP000030323"/>
    </source>
</evidence>